<keyword evidence="2" id="KW-1185">Reference proteome</keyword>
<protein>
    <submittedName>
        <fullName evidence="1">Uncharacterized protein</fullName>
    </submittedName>
</protein>
<accession>A0AAD7KPH6</accession>
<dbReference type="AlphaFoldDB" id="A0AAD7KPH6"/>
<feature type="non-terminal residue" evidence="1">
    <location>
        <position position="101"/>
    </location>
</feature>
<organism evidence="1 2">
    <name type="scientific">Quillaja saponaria</name>
    <name type="common">Soap bark tree</name>
    <dbReference type="NCBI Taxonomy" id="32244"/>
    <lineage>
        <taxon>Eukaryota</taxon>
        <taxon>Viridiplantae</taxon>
        <taxon>Streptophyta</taxon>
        <taxon>Embryophyta</taxon>
        <taxon>Tracheophyta</taxon>
        <taxon>Spermatophyta</taxon>
        <taxon>Magnoliopsida</taxon>
        <taxon>eudicotyledons</taxon>
        <taxon>Gunneridae</taxon>
        <taxon>Pentapetalae</taxon>
        <taxon>rosids</taxon>
        <taxon>fabids</taxon>
        <taxon>Fabales</taxon>
        <taxon>Quillajaceae</taxon>
        <taxon>Quillaja</taxon>
    </lineage>
</organism>
<dbReference type="Proteomes" id="UP001163823">
    <property type="component" value="Chromosome 14"/>
</dbReference>
<dbReference type="EMBL" id="JARAOO010000014">
    <property type="protein sequence ID" value="KAJ7943610.1"/>
    <property type="molecule type" value="Genomic_DNA"/>
</dbReference>
<dbReference type="KEGG" id="qsa:O6P43_033136"/>
<name>A0AAD7KPH6_QUISA</name>
<reference evidence="1" key="1">
    <citation type="journal article" date="2023" name="Science">
        <title>Elucidation of the pathway for biosynthesis of saponin adjuvants from the soapbark tree.</title>
        <authorList>
            <person name="Reed J."/>
            <person name="Orme A."/>
            <person name="El-Demerdash A."/>
            <person name="Owen C."/>
            <person name="Martin L.B.B."/>
            <person name="Misra R.C."/>
            <person name="Kikuchi S."/>
            <person name="Rejzek M."/>
            <person name="Martin A.C."/>
            <person name="Harkess A."/>
            <person name="Leebens-Mack J."/>
            <person name="Louveau T."/>
            <person name="Stephenson M.J."/>
            <person name="Osbourn A."/>
        </authorList>
    </citation>
    <scope>NUCLEOTIDE SEQUENCE</scope>
    <source>
        <strain evidence="1">S10</strain>
    </source>
</reference>
<feature type="non-terminal residue" evidence="1">
    <location>
        <position position="1"/>
    </location>
</feature>
<evidence type="ECO:0000313" key="2">
    <source>
        <dbReference type="Proteomes" id="UP001163823"/>
    </source>
</evidence>
<sequence length="101" mass="11650">QPQMQDMFCCLKKKPVGIQPIPSRNQSLQLPHLHLNLHTATTMACLLLLPPPHVLHLRNTIATHQKVYVIKVYSLIKTKIHTQPTKNEIEEEWKKEDGVEV</sequence>
<gene>
    <name evidence="1" type="ORF">O6P43_033136</name>
</gene>
<proteinExistence type="predicted"/>
<evidence type="ECO:0000313" key="1">
    <source>
        <dbReference type="EMBL" id="KAJ7943610.1"/>
    </source>
</evidence>
<comment type="caution">
    <text evidence="1">The sequence shown here is derived from an EMBL/GenBank/DDBJ whole genome shotgun (WGS) entry which is preliminary data.</text>
</comment>